<feature type="transmembrane region" description="Helical" evidence="6">
    <location>
        <begin position="245"/>
        <end position="264"/>
    </location>
</feature>
<dbReference type="OrthoDB" id="5421689at2759"/>
<comment type="caution">
    <text evidence="8">The sequence shown here is derived from an EMBL/GenBank/DDBJ whole genome shotgun (WGS) entry which is preliminary data.</text>
</comment>
<evidence type="ECO:0000313" key="9">
    <source>
        <dbReference type="Proteomes" id="UP000193144"/>
    </source>
</evidence>
<dbReference type="Proteomes" id="UP000193144">
    <property type="component" value="Unassembled WGS sequence"/>
</dbReference>
<dbReference type="GO" id="GO:0016020">
    <property type="term" value="C:membrane"/>
    <property type="evidence" value="ECO:0007669"/>
    <property type="project" value="UniProtKB-SubCell"/>
</dbReference>
<dbReference type="AlphaFoldDB" id="A0A1Y2A4S6"/>
<evidence type="ECO:0000313" key="8">
    <source>
        <dbReference type="EMBL" id="ORY17503.1"/>
    </source>
</evidence>
<sequence>SRQVNLYICLSITFAAATLVLVLRLIERRITKLHIWYDDWLAIFAFKFAIPWCALVLWWVQISLGLHHADNPLPQAWVLEQSRLILWLVELIYSFSLPCAKLSILALYWRMFSRSTIRVPIQIVGVCVMIWLTTILTILHCIPVQKFWQPSIPGHCAIADSAWFFGTVLTHPILDILVLSLPIIEIWRLQLPFAQKVAVTWMFMFGIFVCMSSVVVLYYSIRYDQHSIEMPWNISPNILWSTAEVNLAVVTACLPMLRPIYLLVARCLH</sequence>
<evidence type="ECO:0000256" key="3">
    <source>
        <dbReference type="ARBA" id="ARBA00022989"/>
    </source>
</evidence>
<dbReference type="InterPro" id="IPR052337">
    <property type="entry name" value="SAT4-like"/>
</dbReference>
<evidence type="ECO:0000259" key="7">
    <source>
        <dbReference type="Pfam" id="PF20684"/>
    </source>
</evidence>
<feature type="domain" description="Rhodopsin" evidence="7">
    <location>
        <begin position="23"/>
        <end position="261"/>
    </location>
</feature>
<evidence type="ECO:0000256" key="5">
    <source>
        <dbReference type="ARBA" id="ARBA00038359"/>
    </source>
</evidence>
<keyword evidence="9" id="KW-1185">Reference proteome</keyword>
<name>A0A1Y2A4S6_9PLEO</name>
<dbReference type="PANTHER" id="PTHR33048:SF47">
    <property type="entry name" value="INTEGRAL MEMBRANE PROTEIN-RELATED"/>
    <property type="match status" value="1"/>
</dbReference>
<feature type="transmembrane region" description="Helical" evidence="6">
    <location>
        <begin position="121"/>
        <end position="142"/>
    </location>
</feature>
<feature type="transmembrane region" description="Helical" evidence="6">
    <location>
        <begin position="84"/>
        <end position="109"/>
    </location>
</feature>
<feature type="transmembrane region" description="Helical" evidence="6">
    <location>
        <begin position="162"/>
        <end position="187"/>
    </location>
</feature>
<comment type="subcellular location">
    <subcellularLocation>
        <location evidence="1">Membrane</location>
        <topology evidence="1">Multi-pass membrane protein</topology>
    </subcellularLocation>
</comment>
<accession>A0A1Y2A4S6</accession>
<evidence type="ECO:0000256" key="4">
    <source>
        <dbReference type="ARBA" id="ARBA00023136"/>
    </source>
</evidence>
<keyword evidence="4 6" id="KW-0472">Membrane</keyword>
<dbReference type="InterPro" id="IPR049326">
    <property type="entry name" value="Rhodopsin_dom_fungi"/>
</dbReference>
<keyword evidence="2 6" id="KW-0812">Transmembrane</keyword>
<dbReference type="PANTHER" id="PTHR33048">
    <property type="entry name" value="PTH11-LIKE INTEGRAL MEMBRANE PROTEIN (AFU_ORTHOLOGUE AFUA_5G11245)"/>
    <property type="match status" value="1"/>
</dbReference>
<feature type="non-terminal residue" evidence="8">
    <location>
        <position position="269"/>
    </location>
</feature>
<gene>
    <name evidence="8" type="ORF">BCR34DRAFT_439635</name>
</gene>
<dbReference type="Pfam" id="PF20684">
    <property type="entry name" value="Fung_rhodopsin"/>
    <property type="match status" value="1"/>
</dbReference>
<keyword evidence="3 6" id="KW-1133">Transmembrane helix</keyword>
<dbReference type="EMBL" id="MCFA01000012">
    <property type="protein sequence ID" value="ORY17503.1"/>
    <property type="molecule type" value="Genomic_DNA"/>
</dbReference>
<proteinExistence type="inferred from homology"/>
<evidence type="ECO:0000256" key="2">
    <source>
        <dbReference type="ARBA" id="ARBA00022692"/>
    </source>
</evidence>
<reference evidence="8 9" key="1">
    <citation type="submission" date="2016-07" db="EMBL/GenBank/DDBJ databases">
        <title>Pervasive Adenine N6-methylation of Active Genes in Fungi.</title>
        <authorList>
            <consortium name="DOE Joint Genome Institute"/>
            <person name="Mondo S.J."/>
            <person name="Dannebaum R.O."/>
            <person name="Kuo R.C."/>
            <person name="Labutti K."/>
            <person name="Haridas S."/>
            <person name="Kuo A."/>
            <person name="Salamov A."/>
            <person name="Ahrendt S.R."/>
            <person name="Lipzen A."/>
            <person name="Sullivan W."/>
            <person name="Andreopoulos W.B."/>
            <person name="Clum A."/>
            <person name="Lindquist E."/>
            <person name="Daum C."/>
            <person name="Ramamoorthy G.K."/>
            <person name="Gryganskyi A."/>
            <person name="Culley D."/>
            <person name="Magnuson J.K."/>
            <person name="James T.Y."/>
            <person name="O'Malley M.A."/>
            <person name="Stajich J.E."/>
            <person name="Spatafora J.W."/>
            <person name="Visel A."/>
            <person name="Grigoriev I.V."/>
        </authorList>
    </citation>
    <scope>NUCLEOTIDE SEQUENCE [LARGE SCALE GENOMIC DNA]</scope>
    <source>
        <strain evidence="8 9">CBS 115471</strain>
    </source>
</reference>
<organism evidence="8 9">
    <name type="scientific">Clohesyomyces aquaticus</name>
    <dbReference type="NCBI Taxonomy" id="1231657"/>
    <lineage>
        <taxon>Eukaryota</taxon>
        <taxon>Fungi</taxon>
        <taxon>Dikarya</taxon>
        <taxon>Ascomycota</taxon>
        <taxon>Pezizomycotina</taxon>
        <taxon>Dothideomycetes</taxon>
        <taxon>Pleosporomycetidae</taxon>
        <taxon>Pleosporales</taxon>
        <taxon>Lindgomycetaceae</taxon>
        <taxon>Clohesyomyces</taxon>
    </lineage>
</organism>
<comment type="similarity">
    <text evidence="5">Belongs to the SAT4 family.</text>
</comment>
<evidence type="ECO:0000256" key="6">
    <source>
        <dbReference type="SAM" id="Phobius"/>
    </source>
</evidence>
<feature type="transmembrane region" description="Helical" evidence="6">
    <location>
        <begin position="6"/>
        <end position="26"/>
    </location>
</feature>
<feature type="non-terminal residue" evidence="8">
    <location>
        <position position="1"/>
    </location>
</feature>
<protein>
    <recommendedName>
        <fullName evidence="7">Rhodopsin domain-containing protein</fullName>
    </recommendedName>
</protein>
<feature type="transmembrane region" description="Helical" evidence="6">
    <location>
        <begin position="199"/>
        <end position="221"/>
    </location>
</feature>
<feature type="transmembrane region" description="Helical" evidence="6">
    <location>
        <begin position="38"/>
        <end position="64"/>
    </location>
</feature>
<evidence type="ECO:0000256" key="1">
    <source>
        <dbReference type="ARBA" id="ARBA00004141"/>
    </source>
</evidence>